<comment type="caution">
    <text evidence="1">The sequence shown here is derived from an EMBL/GenBank/DDBJ whole genome shotgun (WGS) entry which is preliminary data.</text>
</comment>
<dbReference type="EMBL" id="CM042010">
    <property type="protein sequence ID" value="KAI3780954.1"/>
    <property type="molecule type" value="Genomic_DNA"/>
</dbReference>
<proteinExistence type="predicted"/>
<reference evidence="1 2" key="2">
    <citation type="journal article" date="2022" name="Mol. Ecol. Resour.">
        <title>The genomes of chicory, endive, great burdock and yacon provide insights into Asteraceae paleo-polyploidization history and plant inulin production.</title>
        <authorList>
            <person name="Fan W."/>
            <person name="Wang S."/>
            <person name="Wang H."/>
            <person name="Wang A."/>
            <person name="Jiang F."/>
            <person name="Liu H."/>
            <person name="Zhao H."/>
            <person name="Xu D."/>
            <person name="Zhang Y."/>
        </authorList>
    </citation>
    <scope>NUCLEOTIDE SEQUENCE [LARGE SCALE GENOMIC DNA]</scope>
    <source>
        <strain evidence="2">cv. Punajuju</strain>
        <tissue evidence="1">Leaves</tissue>
    </source>
</reference>
<sequence>MLFTSSSSSNPNNKNLQYLMAVVIWLFVALIITQSYTASFASMLTAQRLNPTITSVEMLRNMNVTVGINVSSQIQSKETPSSSSSADFYDTQHHKPKITNEQHQGPVMPDQTRNKQDKIKPQRISTGIGAKLSRPPENRIATLNLVIERLTRNPT</sequence>
<reference evidence="2" key="1">
    <citation type="journal article" date="2022" name="Mol. Ecol. Resour.">
        <title>The genomes of chicory, endive, great burdock and yacon provide insights into Asteraceae palaeo-polyploidization history and plant inulin production.</title>
        <authorList>
            <person name="Fan W."/>
            <person name="Wang S."/>
            <person name="Wang H."/>
            <person name="Wang A."/>
            <person name="Jiang F."/>
            <person name="Liu H."/>
            <person name="Zhao H."/>
            <person name="Xu D."/>
            <person name="Zhang Y."/>
        </authorList>
    </citation>
    <scope>NUCLEOTIDE SEQUENCE [LARGE SCALE GENOMIC DNA]</scope>
    <source>
        <strain evidence="2">cv. Punajuju</strain>
    </source>
</reference>
<gene>
    <name evidence="1" type="ORF">L2E82_10949</name>
</gene>
<dbReference type="Proteomes" id="UP001055811">
    <property type="component" value="Linkage Group LG02"/>
</dbReference>
<evidence type="ECO:0000313" key="2">
    <source>
        <dbReference type="Proteomes" id="UP001055811"/>
    </source>
</evidence>
<name>A0ACB9GBH0_CICIN</name>
<protein>
    <submittedName>
        <fullName evidence="1">Uncharacterized protein</fullName>
    </submittedName>
</protein>
<organism evidence="1 2">
    <name type="scientific">Cichorium intybus</name>
    <name type="common">Chicory</name>
    <dbReference type="NCBI Taxonomy" id="13427"/>
    <lineage>
        <taxon>Eukaryota</taxon>
        <taxon>Viridiplantae</taxon>
        <taxon>Streptophyta</taxon>
        <taxon>Embryophyta</taxon>
        <taxon>Tracheophyta</taxon>
        <taxon>Spermatophyta</taxon>
        <taxon>Magnoliopsida</taxon>
        <taxon>eudicotyledons</taxon>
        <taxon>Gunneridae</taxon>
        <taxon>Pentapetalae</taxon>
        <taxon>asterids</taxon>
        <taxon>campanulids</taxon>
        <taxon>Asterales</taxon>
        <taxon>Asteraceae</taxon>
        <taxon>Cichorioideae</taxon>
        <taxon>Cichorieae</taxon>
        <taxon>Cichoriinae</taxon>
        <taxon>Cichorium</taxon>
    </lineage>
</organism>
<accession>A0ACB9GBH0</accession>
<keyword evidence="2" id="KW-1185">Reference proteome</keyword>
<evidence type="ECO:0000313" key="1">
    <source>
        <dbReference type="EMBL" id="KAI3780954.1"/>
    </source>
</evidence>